<sequence>MAEPRRRAMSDTSSGEDSGSEIGRIGRTMIVGSCVRGGDGSTIGNGFECDWNQLSEKFKSILDKREDEIEESSQPVDFNMLAKKCFVKDLWGQYAVICIYGAHRERSRITSNLENFDPHLGTVVGCKYNTVPSCREATVTGNGGPVALPIFWWVTVTVVQQILLVLEMRVSGFTPKTTILLPLEATVTAHGSAVAEKIGNGLVTVLGPLPPHNLAQ</sequence>
<evidence type="ECO:0000313" key="3">
    <source>
        <dbReference type="Proteomes" id="UP001215598"/>
    </source>
</evidence>
<evidence type="ECO:0000256" key="1">
    <source>
        <dbReference type="SAM" id="MobiDB-lite"/>
    </source>
</evidence>
<dbReference type="Proteomes" id="UP001215598">
    <property type="component" value="Unassembled WGS sequence"/>
</dbReference>
<proteinExistence type="predicted"/>
<reference evidence="2" key="1">
    <citation type="submission" date="2023-03" db="EMBL/GenBank/DDBJ databases">
        <title>Massive genome expansion in bonnet fungi (Mycena s.s.) driven by repeated elements and novel gene families across ecological guilds.</title>
        <authorList>
            <consortium name="Lawrence Berkeley National Laboratory"/>
            <person name="Harder C.B."/>
            <person name="Miyauchi S."/>
            <person name="Viragh M."/>
            <person name="Kuo A."/>
            <person name="Thoen E."/>
            <person name="Andreopoulos B."/>
            <person name="Lu D."/>
            <person name="Skrede I."/>
            <person name="Drula E."/>
            <person name="Henrissat B."/>
            <person name="Morin E."/>
            <person name="Kohler A."/>
            <person name="Barry K."/>
            <person name="LaButti K."/>
            <person name="Morin E."/>
            <person name="Salamov A."/>
            <person name="Lipzen A."/>
            <person name="Mereny Z."/>
            <person name="Hegedus B."/>
            <person name="Baldrian P."/>
            <person name="Stursova M."/>
            <person name="Weitz H."/>
            <person name="Taylor A."/>
            <person name="Grigoriev I.V."/>
            <person name="Nagy L.G."/>
            <person name="Martin F."/>
            <person name="Kauserud H."/>
        </authorList>
    </citation>
    <scope>NUCLEOTIDE SEQUENCE</scope>
    <source>
        <strain evidence="2">CBHHK182m</strain>
    </source>
</reference>
<keyword evidence="3" id="KW-1185">Reference proteome</keyword>
<dbReference type="AlphaFoldDB" id="A0AAD7IB05"/>
<dbReference type="EMBL" id="JARKIB010000114">
    <property type="protein sequence ID" value="KAJ7737991.1"/>
    <property type="molecule type" value="Genomic_DNA"/>
</dbReference>
<name>A0AAD7IB05_9AGAR</name>
<gene>
    <name evidence="2" type="ORF">B0H16DRAFT_1694969</name>
</gene>
<protein>
    <submittedName>
        <fullName evidence="2">Uncharacterized protein</fullName>
    </submittedName>
</protein>
<accession>A0AAD7IB05</accession>
<comment type="caution">
    <text evidence="2">The sequence shown here is derived from an EMBL/GenBank/DDBJ whole genome shotgun (WGS) entry which is preliminary data.</text>
</comment>
<feature type="region of interest" description="Disordered" evidence="1">
    <location>
        <begin position="1"/>
        <end position="22"/>
    </location>
</feature>
<evidence type="ECO:0000313" key="2">
    <source>
        <dbReference type="EMBL" id="KAJ7737991.1"/>
    </source>
</evidence>
<organism evidence="2 3">
    <name type="scientific">Mycena metata</name>
    <dbReference type="NCBI Taxonomy" id="1033252"/>
    <lineage>
        <taxon>Eukaryota</taxon>
        <taxon>Fungi</taxon>
        <taxon>Dikarya</taxon>
        <taxon>Basidiomycota</taxon>
        <taxon>Agaricomycotina</taxon>
        <taxon>Agaricomycetes</taxon>
        <taxon>Agaricomycetidae</taxon>
        <taxon>Agaricales</taxon>
        <taxon>Marasmiineae</taxon>
        <taxon>Mycenaceae</taxon>
        <taxon>Mycena</taxon>
    </lineage>
</organism>
<feature type="compositionally biased region" description="Low complexity" evidence="1">
    <location>
        <begin position="10"/>
        <end position="21"/>
    </location>
</feature>